<name>A0A419I3D5_9PSEU</name>
<proteinExistence type="predicted"/>
<protein>
    <submittedName>
        <fullName evidence="1">Uncharacterized protein</fullName>
    </submittedName>
</protein>
<dbReference type="Proteomes" id="UP000285112">
    <property type="component" value="Unassembled WGS sequence"/>
</dbReference>
<gene>
    <name evidence="1" type="ORF">D5S19_16195</name>
</gene>
<dbReference type="EMBL" id="QZFV01000085">
    <property type="protein sequence ID" value="RJQ84658.1"/>
    <property type="molecule type" value="Genomic_DNA"/>
</dbReference>
<sequence>MDLDADAARFELVTLKAQHGQVDEVQAGHEAVPAARTRVSGLDHPGTAAATLLSLRVAADRTVVDNAGVAAGI</sequence>
<accession>A0A419I3D5</accession>
<dbReference type="AlphaFoldDB" id="A0A419I3D5"/>
<evidence type="ECO:0000313" key="1">
    <source>
        <dbReference type="EMBL" id="RJQ84658.1"/>
    </source>
</evidence>
<reference evidence="1 2" key="1">
    <citation type="submission" date="2018-09" db="EMBL/GenBank/DDBJ databases">
        <title>YIM PH 21725 draft genome.</title>
        <authorList>
            <person name="Miao C."/>
        </authorList>
    </citation>
    <scope>NUCLEOTIDE SEQUENCE [LARGE SCALE GENOMIC DNA]</scope>
    <source>
        <strain evidence="2">YIM PH21725</strain>
    </source>
</reference>
<keyword evidence="2" id="KW-1185">Reference proteome</keyword>
<comment type="caution">
    <text evidence="1">The sequence shown here is derived from an EMBL/GenBank/DDBJ whole genome shotgun (WGS) entry which is preliminary data.</text>
</comment>
<organism evidence="1 2">
    <name type="scientific">Amycolatopsis panacis</name>
    <dbReference type="NCBI Taxonomy" id="2340917"/>
    <lineage>
        <taxon>Bacteria</taxon>
        <taxon>Bacillati</taxon>
        <taxon>Actinomycetota</taxon>
        <taxon>Actinomycetes</taxon>
        <taxon>Pseudonocardiales</taxon>
        <taxon>Pseudonocardiaceae</taxon>
        <taxon>Amycolatopsis</taxon>
    </lineage>
</organism>
<evidence type="ECO:0000313" key="2">
    <source>
        <dbReference type="Proteomes" id="UP000285112"/>
    </source>
</evidence>